<name>A0A328HDZ7_ARTGO</name>
<organism evidence="4 5">
    <name type="scientific">Arthrobacter globiformis</name>
    <dbReference type="NCBI Taxonomy" id="1665"/>
    <lineage>
        <taxon>Bacteria</taxon>
        <taxon>Bacillati</taxon>
        <taxon>Actinomycetota</taxon>
        <taxon>Actinomycetes</taxon>
        <taxon>Micrococcales</taxon>
        <taxon>Micrococcaceae</taxon>
        <taxon>Arthrobacter</taxon>
    </lineage>
</organism>
<dbReference type="SUPFAM" id="SSF48208">
    <property type="entry name" value="Six-hairpin glycosidases"/>
    <property type="match status" value="1"/>
</dbReference>
<feature type="region of interest" description="Disordered" evidence="3">
    <location>
        <begin position="1"/>
        <end position="25"/>
    </location>
</feature>
<evidence type="ECO:0000256" key="3">
    <source>
        <dbReference type="SAM" id="MobiDB-lite"/>
    </source>
</evidence>
<evidence type="ECO:0000256" key="1">
    <source>
        <dbReference type="ARBA" id="ARBA00008558"/>
    </source>
</evidence>
<proteinExistence type="inferred from homology"/>
<evidence type="ECO:0000313" key="4">
    <source>
        <dbReference type="EMBL" id="RAM36799.1"/>
    </source>
</evidence>
<dbReference type="Gene3D" id="1.50.10.10">
    <property type="match status" value="1"/>
</dbReference>
<reference evidence="4 5" key="1">
    <citation type="submission" date="2018-04" db="EMBL/GenBank/DDBJ databases">
        <title>Bacteria isolated from cave deposits of Manipur.</title>
        <authorList>
            <person name="Sahoo D."/>
            <person name="Sarangthem I."/>
            <person name="Nandeibam J."/>
        </authorList>
    </citation>
    <scope>NUCLEOTIDE SEQUENCE [LARGE SCALE GENOMIC DNA]</scope>
    <source>
        <strain evidence="5">mrc11</strain>
    </source>
</reference>
<gene>
    <name evidence="4" type="ORF">DBZ45_13280</name>
</gene>
<dbReference type="InterPro" id="IPR008928">
    <property type="entry name" value="6-hairpin_glycosidase_sf"/>
</dbReference>
<dbReference type="PANTHER" id="PTHR15108">
    <property type="entry name" value="N-ACYLGLUCOSAMINE-2-EPIMERASE"/>
    <property type="match status" value="1"/>
</dbReference>
<dbReference type="EMBL" id="QLNP01000084">
    <property type="protein sequence ID" value="RAM36799.1"/>
    <property type="molecule type" value="Genomic_DNA"/>
</dbReference>
<evidence type="ECO:0008006" key="6">
    <source>
        <dbReference type="Google" id="ProtNLM"/>
    </source>
</evidence>
<sequence>MGRLATLTGPPANPTAGRQGGGNRVLFGPGGGSAGRYDLSIKRLDSVAERCPLFIYPHSTTVTSHRELARLIDFAKASAVPGGFGFLDRFGAVEKGRSPACFVTARMTYCFSTASLLGMPDVEGYASHGVASLSGAFRDEAFGGYVSSLDGTPAAQRKRAYDTCFVALAASSAATAGIPGGESLTEHVSDVLRARFWSNEAGALFESWDREFAEPEPYWGANANMHGLEALLALYGYTRNTEWRELGLRIAETFINTRARSANWWLNEHYGPDWTPMPEFNADNPRHEFHPYGMTPGHLFEWSRLLLQLESTFEQPPAWLREAAAGLYETAAKHGWAADGKAGFVYTVDWNGQPVIRDRPHWVTAEAISAAATWTRLTGGAPRYANDLREWANFAQMHFVDTEHGSWHPLLDPNNRPSYTMWSGKPDIYHALQAVLLPQMPVAESTARAIMTAGNGS</sequence>
<comment type="similarity">
    <text evidence="1">Belongs to the N-acylglucosamine 2-epimerase family.</text>
</comment>
<dbReference type="GO" id="GO:0005975">
    <property type="term" value="P:carbohydrate metabolic process"/>
    <property type="evidence" value="ECO:0007669"/>
    <property type="project" value="InterPro"/>
</dbReference>
<protein>
    <recommendedName>
        <fullName evidence="6">AGE family epimerase/isomerase</fullName>
    </recommendedName>
</protein>
<dbReference type="Pfam" id="PF07221">
    <property type="entry name" value="GlcNAc_2-epim"/>
    <property type="match status" value="1"/>
</dbReference>
<evidence type="ECO:0000313" key="5">
    <source>
        <dbReference type="Proteomes" id="UP000249166"/>
    </source>
</evidence>
<dbReference type="Proteomes" id="UP000249166">
    <property type="component" value="Unassembled WGS sequence"/>
</dbReference>
<accession>A0A328HDZ7</accession>
<keyword evidence="2" id="KW-0413">Isomerase</keyword>
<dbReference type="InterPro" id="IPR012341">
    <property type="entry name" value="6hp_glycosidase-like_sf"/>
</dbReference>
<evidence type="ECO:0000256" key="2">
    <source>
        <dbReference type="ARBA" id="ARBA00023235"/>
    </source>
</evidence>
<dbReference type="AlphaFoldDB" id="A0A328HDZ7"/>
<dbReference type="InterPro" id="IPR010819">
    <property type="entry name" value="AGE/CE"/>
</dbReference>
<comment type="caution">
    <text evidence="4">The sequence shown here is derived from an EMBL/GenBank/DDBJ whole genome shotgun (WGS) entry which is preliminary data.</text>
</comment>
<dbReference type="GO" id="GO:0016853">
    <property type="term" value="F:isomerase activity"/>
    <property type="evidence" value="ECO:0007669"/>
    <property type="project" value="UniProtKB-KW"/>
</dbReference>
<dbReference type="OrthoDB" id="9806359at2"/>